<name>A0ABM8WFN0_9BURK</name>
<dbReference type="EMBL" id="CAJZAF010000003">
    <property type="protein sequence ID" value="CAG9166098.1"/>
    <property type="molecule type" value="Genomic_DNA"/>
</dbReference>
<gene>
    <name evidence="2" type="primary">hsaC_1</name>
    <name evidence="2" type="ORF">LMG23994_00899</name>
</gene>
<accession>A0ABM8WFN0</accession>
<dbReference type="InterPro" id="IPR004360">
    <property type="entry name" value="Glyas_Fos-R_dOase_dom"/>
</dbReference>
<organism evidence="2 3">
    <name type="scientific">Cupriavidus pinatubonensis</name>
    <dbReference type="NCBI Taxonomy" id="248026"/>
    <lineage>
        <taxon>Bacteria</taxon>
        <taxon>Pseudomonadati</taxon>
        <taxon>Pseudomonadota</taxon>
        <taxon>Betaproteobacteria</taxon>
        <taxon>Burkholderiales</taxon>
        <taxon>Burkholderiaceae</taxon>
        <taxon>Cupriavidus</taxon>
    </lineage>
</organism>
<evidence type="ECO:0000259" key="1">
    <source>
        <dbReference type="PROSITE" id="PS51819"/>
    </source>
</evidence>
<comment type="caution">
    <text evidence="2">The sequence shown here is derived from an EMBL/GenBank/DDBJ whole genome shotgun (WGS) entry which is preliminary data.</text>
</comment>
<dbReference type="Pfam" id="PF22632">
    <property type="entry name" value="BphC_D1"/>
    <property type="match status" value="1"/>
</dbReference>
<dbReference type="InterPro" id="IPR029068">
    <property type="entry name" value="Glyas_Bleomycin-R_OHBP_Dase"/>
</dbReference>
<dbReference type="RefSeq" id="WP_224000175.1">
    <property type="nucleotide sequence ID" value="NZ_CAJZAF010000003.1"/>
</dbReference>
<evidence type="ECO:0000313" key="2">
    <source>
        <dbReference type="EMBL" id="CAG9166098.1"/>
    </source>
</evidence>
<keyword evidence="2" id="KW-0223">Dioxygenase</keyword>
<dbReference type="SUPFAM" id="SSF54593">
    <property type="entry name" value="Glyoxalase/Bleomycin resistance protein/Dihydroxybiphenyl dioxygenase"/>
    <property type="match status" value="1"/>
</dbReference>
<dbReference type="InterPro" id="IPR037523">
    <property type="entry name" value="VOC_core"/>
</dbReference>
<evidence type="ECO:0000313" key="3">
    <source>
        <dbReference type="Proteomes" id="UP000701702"/>
    </source>
</evidence>
<keyword evidence="3" id="KW-1185">Reference proteome</keyword>
<dbReference type="EC" id="1.13.11.25" evidence="2"/>
<dbReference type="Gene3D" id="3.10.180.10">
    <property type="entry name" value="2,3-Dihydroxybiphenyl 1,2-Dioxygenase, domain 1"/>
    <property type="match status" value="2"/>
</dbReference>
<feature type="domain" description="VOC" evidence="1">
    <location>
        <begin position="145"/>
        <end position="265"/>
    </location>
</feature>
<reference evidence="2 3" key="1">
    <citation type="submission" date="2021-08" db="EMBL/GenBank/DDBJ databases">
        <authorList>
            <person name="Peeters C."/>
        </authorList>
    </citation>
    <scope>NUCLEOTIDE SEQUENCE [LARGE SCALE GENOMIC DNA]</scope>
    <source>
        <strain evidence="2 3">LMG 23994</strain>
    </source>
</reference>
<protein>
    <submittedName>
        <fullName evidence="2">Iron-dependent extradiol dioxygenase</fullName>
        <ecNumber evidence="2">1.13.11.25</ecNumber>
    </submittedName>
</protein>
<keyword evidence="2" id="KW-0560">Oxidoreductase</keyword>
<sequence length="322" mass="36191">MDIIGIGYLGFESTKLDEWRSYGPEVLGFQIGKSPEADAESLYFRIDDRRHRFAFHPGKVDRLAYIGWEARGKLEFEAAARRLREAGIEVTMGDAALRELRGVRDVFRFRDPVGYQHELFYGQKWMPRSFVPGRPHGGFVAGERGLGHLVVITPEFPPELEHFLTEVMGFHYYGAGAGKGKTAFYRSRLNDSTSHDIAYGHGPGKMGIQHVGLFVKNLRDVGETYDIVKQRKLPMMMTLGQHTQDPHVSFYHFSPGGFAIEVITELEPWHPDGFELNPEQLSTWGHELVGPILGPSVRTPEDVQDAEGLEVLAALARKRAAA</sequence>
<dbReference type="Proteomes" id="UP000701702">
    <property type="component" value="Unassembled WGS sequence"/>
</dbReference>
<dbReference type="Pfam" id="PF00903">
    <property type="entry name" value="Glyoxalase"/>
    <property type="match status" value="1"/>
</dbReference>
<proteinExistence type="predicted"/>
<dbReference type="PROSITE" id="PS51819">
    <property type="entry name" value="VOC"/>
    <property type="match status" value="2"/>
</dbReference>
<feature type="domain" description="VOC" evidence="1">
    <location>
        <begin position="5"/>
        <end position="122"/>
    </location>
</feature>
<dbReference type="GO" id="GO:0047071">
    <property type="term" value="F:3,4-dihydroxy-9,10-secoandrosta-1,3,5(10)-triene-9,17-dione 4,5-dioxygenase activity"/>
    <property type="evidence" value="ECO:0007669"/>
    <property type="project" value="UniProtKB-EC"/>
</dbReference>
<dbReference type="CDD" id="cd07252">
    <property type="entry name" value="BphC1-RGP6_N_like"/>
    <property type="match status" value="1"/>
</dbReference>